<evidence type="ECO:0000313" key="1">
    <source>
        <dbReference type="EMBL" id="QBK85592.1"/>
    </source>
</evidence>
<organism evidence="1">
    <name type="scientific">Marseillevirus LCMAC101</name>
    <dbReference type="NCBI Taxonomy" id="2506602"/>
    <lineage>
        <taxon>Viruses</taxon>
        <taxon>Varidnaviria</taxon>
        <taxon>Bamfordvirae</taxon>
        <taxon>Nucleocytoviricota</taxon>
        <taxon>Megaviricetes</taxon>
        <taxon>Pimascovirales</taxon>
        <taxon>Pimascovirales incertae sedis</taxon>
        <taxon>Marseilleviridae</taxon>
    </lineage>
</organism>
<dbReference type="InterPro" id="IPR043920">
    <property type="entry name" value="DUF5757"/>
</dbReference>
<sequence length="1252" mass="145274">MEIFVNKTPINVANFDDEEIILAKYALELDNALPQYFYVRTKDFVLKQGARLKVRDIRTTLENLPPQQFFDDLEDIKERYNGMSKYDITLLFLSQYSSAILKETVRGDAVFMKNLMNIDTRFFYAGAVVERVNEYQTEVERKRKKLVEMLYTRNRINKILRKEPKLDAQPFELEAVSFEIPVELANDNTLLGIFDMIKTSKEVPYVVLLYQDQKWAKTYRHVPPLNSWIEKTKNISLDDPDGIRFWVLNSLIAQLPRAKYTSNFYSMGTWNLENKIEICVDVAKKEAQKDIIKNNLLSSLDDRIDYKLLPEKQVKIKGTFIVSDIIFNRMVFSDMIMNNQTVAYFFFMGERFQSVSRKKRYWIYYSPNQTGDINNSLTITITPESNETLGYSIEVRISKAKTTQEVNSFINVFSSILGLYKRKQNDVIDDYAKILGKAEAKRMFAESVKGQTEKKIDKKTGKRLRELKMTNPDMIRSNYTCQKGRQPYFVPTKEEAREIKKSLGKFGKYKVMQYPYKKGGYFACQPREPGEEDKTYPGLIRNKDDATKTEYPLVPCCWKNNQYIKESKNAVASKLMLYLSNAEELEDSGMTNLHKIHLEASRAALEEKKVGSKEFLRPLDSKKILDRGRYGIIPYYVKEIANRAGYKNIQYYDKSTPPLLTYGVLHEPDSFIHCLERAFNDDYETLDRKEKLKRVKNIRKAWANMNFSIAKQELYDYSQKDIVKFLKTEENYIDPSMFVSLASEYYKCNIFLYEINNKHPHGCVVIPRFSQAYLLKDISEVQRTVFIIRRAVKNYTYPYQCEIMVEIEESNKKKFNPVFEDSSLIQEATKVLNSSNSVYIVTTEGSFYYIPVSNDSRLFRKAKSQLIDNNGKMRGLNYKSGVTLMISPLPPLSIPTVNTTFSVSRNEAEAFINEKNLEISSQDGDEEENLIQGLWVVSKIQNSGLYYGYIPIEQSQAFSGIKFSSPITEDPIGSKEVSELATMKKNKKIASLLQAYTLYEYSKLDDKKEIDDLFDIDEDHEYDIRTLGEIIEPDNPVIYSGGRIIVPSEDVMNRLKFYVKNQLINDSVMVESYKNSKIIRNYYTSLDDFKKRPGELVFGSPELYKGPEIESSIERWKHETSRNIRNGTVSSNWITLNRSRPSEWNYLKPEPYFFRNSTVESGNMAIVQNVETGELDQALYVAVKWVKEKGDDRVNVGFSPPSSTSEMTEEIEDRAYAIYYENGGKMKKVKGEGKRAYVVEYNDGNYAAILFL</sequence>
<name>A0A481YQW8_9VIRU</name>
<dbReference type="EMBL" id="MK500327">
    <property type="protein sequence ID" value="QBK85592.1"/>
    <property type="molecule type" value="Genomic_DNA"/>
</dbReference>
<protein>
    <submittedName>
        <fullName evidence="1">Early transcription factor large subunit-like protein</fullName>
    </submittedName>
</protein>
<reference evidence="1" key="1">
    <citation type="journal article" date="2019" name="MBio">
        <title>Virus Genomes from Deep Sea Sediments Expand the Ocean Megavirome and Support Independent Origins of Viral Gigantism.</title>
        <authorList>
            <person name="Backstrom D."/>
            <person name="Yutin N."/>
            <person name="Jorgensen S.L."/>
            <person name="Dharamshi J."/>
            <person name="Homa F."/>
            <person name="Zaremba-Niedwiedzka K."/>
            <person name="Spang A."/>
            <person name="Wolf Y.I."/>
            <person name="Koonin E.V."/>
            <person name="Ettema T.J."/>
        </authorList>
    </citation>
    <scope>NUCLEOTIDE SEQUENCE</scope>
</reference>
<proteinExistence type="predicted"/>
<dbReference type="Pfam" id="PF19061">
    <property type="entry name" value="DUF5757"/>
    <property type="match status" value="1"/>
</dbReference>
<accession>A0A481YQW8</accession>
<gene>
    <name evidence="1" type="ORF">LCMAC101_01870</name>
</gene>